<evidence type="ECO:0000256" key="1">
    <source>
        <dbReference type="SAM" id="SignalP"/>
    </source>
</evidence>
<dbReference type="AlphaFoldDB" id="A0A9X1QD46"/>
<organism evidence="2 3">
    <name type="scientific">Dyadobacter chenhuakuii</name>
    <dbReference type="NCBI Taxonomy" id="2909339"/>
    <lineage>
        <taxon>Bacteria</taxon>
        <taxon>Pseudomonadati</taxon>
        <taxon>Bacteroidota</taxon>
        <taxon>Cytophagia</taxon>
        <taxon>Cytophagales</taxon>
        <taxon>Spirosomataceae</taxon>
        <taxon>Dyadobacter</taxon>
    </lineage>
</organism>
<dbReference type="EMBL" id="JAKFFV010000005">
    <property type="protein sequence ID" value="MCF2498809.1"/>
    <property type="molecule type" value="Genomic_DNA"/>
</dbReference>
<evidence type="ECO:0000313" key="2">
    <source>
        <dbReference type="EMBL" id="MCF2498809.1"/>
    </source>
</evidence>
<reference evidence="2" key="1">
    <citation type="submission" date="2022-01" db="EMBL/GenBank/DDBJ databases">
        <title>Novel species in genus Dyadobacter.</title>
        <authorList>
            <person name="Ma C."/>
        </authorList>
    </citation>
    <scope>NUCLEOTIDE SEQUENCE</scope>
    <source>
        <strain evidence="2">CY357</strain>
    </source>
</reference>
<proteinExistence type="predicted"/>
<dbReference type="RefSeq" id="WP_235177776.1">
    <property type="nucleotide sequence ID" value="NZ_JAKFFV010000005.1"/>
</dbReference>
<comment type="caution">
    <text evidence="2">The sequence shown here is derived from an EMBL/GenBank/DDBJ whole genome shotgun (WGS) entry which is preliminary data.</text>
</comment>
<protein>
    <submittedName>
        <fullName evidence="2">Uncharacterized protein</fullName>
    </submittedName>
</protein>
<keyword evidence="1" id="KW-0732">Signal</keyword>
<evidence type="ECO:0000313" key="3">
    <source>
        <dbReference type="Proteomes" id="UP001139411"/>
    </source>
</evidence>
<gene>
    <name evidence="2" type="ORF">L0661_10840</name>
</gene>
<sequence>MKQAGIYLIVLFLTASGPAFAQTKKKDSFPTYEQIRGNKSEIYDFVAPQSIQVSPTSAIPETGKYNSIKRSILTDHGFDVFGYHKDSVTYILNGKKVKDAKRAEAEIRTNSRNITDISIGATDAKGRRVVRIDYEVK</sequence>
<feature type="chain" id="PRO_5040968256" evidence="1">
    <location>
        <begin position="22"/>
        <end position="137"/>
    </location>
</feature>
<feature type="signal peptide" evidence="1">
    <location>
        <begin position="1"/>
        <end position="21"/>
    </location>
</feature>
<name>A0A9X1QD46_9BACT</name>
<accession>A0A9X1QD46</accession>
<dbReference type="Proteomes" id="UP001139411">
    <property type="component" value="Unassembled WGS sequence"/>
</dbReference>